<dbReference type="AlphaFoldDB" id="A0AAD8XVF9"/>
<proteinExistence type="predicted"/>
<keyword evidence="1" id="KW-0472">Membrane</keyword>
<evidence type="ECO:0000313" key="3">
    <source>
        <dbReference type="Proteomes" id="UP001224775"/>
    </source>
</evidence>
<name>A0AAD8XVF9_9STRA</name>
<keyword evidence="3" id="KW-1185">Reference proteome</keyword>
<organism evidence="2 3">
    <name type="scientific">Skeletonema marinoi</name>
    <dbReference type="NCBI Taxonomy" id="267567"/>
    <lineage>
        <taxon>Eukaryota</taxon>
        <taxon>Sar</taxon>
        <taxon>Stramenopiles</taxon>
        <taxon>Ochrophyta</taxon>
        <taxon>Bacillariophyta</taxon>
        <taxon>Coscinodiscophyceae</taxon>
        <taxon>Thalassiosirophycidae</taxon>
        <taxon>Thalassiosirales</taxon>
        <taxon>Skeletonemataceae</taxon>
        <taxon>Skeletonema</taxon>
        <taxon>Skeletonema marinoi-dohrnii complex</taxon>
    </lineage>
</organism>
<gene>
    <name evidence="2" type="ORF">QTG54_015096</name>
</gene>
<dbReference type="EMBL" id="JATAAI010000040">
    <property type="protein sequence ID" value="KAK1734329.1"/>
    <property type="molecule type" value="Genomic_DNA"/>
</dbReference>
<protein>
    <submittedName>
        <fullName evidence="2">Uncharacterized protein</fullName>
    </submittedName>
</protein>
<keyword evidence="1" id="KW-1133">Transmembrane helix</keyword>
<keyword evidence="1" id="KW-0812">Transmembrane</keyword>
<feature type="transmembrane region" description="Helical" evidence="1">
    <location>
        <begin position="71"/>
        <end position="90"/>
    </location>
</feature>
<sequence length="160" mass="17877">MNINLLSFLTKVVTGGGTQALQNICGMTGEMEVTNDAVLHIPDTIQDRTCAEFAIDEQNDFIPETLVAPPTWTVLVFLIVVTISMLQLTTERKARQRLQRVNTTRARGRQASIAIVIRERDERTSQEILIDSYTTICSLILELDSRTNNLIRITLGEGSD</sequence>
<comment type="caution">
    <text evidence="2">The sequence shown here is derived from an EMBL/GenBank/DDBJ whole genome shotgun (WGS) entry which is preliminary data.</text>
</comment>
<accession>A0AAD8XVF9</accession>
<dbReference type="Proteomes" id="UP001224775">
    <property type="component" value="Unassembled WGS sequence"/>
</dbReference>
<evidence type="ECO:0000313" key="2">
    <source>
        <dbReference type="EMBL" id="KAK1734329.1"/>
    </source>
</evidence>
<evidence type="ECO:0000256" key="1">
    <source>
        <dbReference type="SAM" id="Phobius"/>
    </source>
</evidence>
<reference evidence="2" key="1">
    <citation type="submission" date="2023-06" db="EMBL/GenBank/DDBJ databases">
        <title>Survivors Of The Sea: Transcriptome response of Skeletonema marinoi to long-term dormancy.</title>
        <authorList>
            <person name="Pinder M.I.M."/>
            <person name="Kourtchenko O."/>
            <person name="Robertson E.K."/>
            <person name="Larsson T."/>
            <person name="Maumus F."/>
            <person name="Osuna-Cruz C.M."/>
            <person name="Vancaester E."/>
            <person name="Stenow R."/>
            <person name="Vandepoele K."/>
            <person name="Ploug H."/>
            <person name="Bruchert V."/>
            <person name="Godhe A."/>
            <person name="Topel M."/>
        </authorList>
    </citation>
    <scope>NUCLEOTIDE SEQUENCE</scope>
    <source>
        <strain evidence="2">R05AC</strain>
    </source>
</reference>